<proteinExistence type="predicted"/>
<evidence type="ECO:0000313" key="2">
    <source>
        <dbReference type="Proteomes" id="UP001216189"/>
    </source>
</evidence>
<evidence type="ECO:0000313" key="1">
    <source>
        <dbReference type="EMBL" id="MDE1514035.1"/>
    </source>
</evidence>
<gene>
    <name evidence="1" type="ORF">PUN32_03270</name>
</gene>
<organism evidence="1 2">
    <name type="scientific">Vibrio chanodichtyis</name>
    <dbReference type="NCBI Taxonomy" id="3027932"/>
    <lineage>
        <taxon>Bacteria</taxon>
        <taxon>Pseudomonadati</taxon>
        <taxon>Pseudomonadota</taxon>
        <taxon>Gammaproteobacteria</taxon>
        <taxon>Vibrionales</taxon>
        <taxon>Vibrionaceae</taxon>
        <taxon>Vibrio</taxon>
    </lineage>
</organism>
<evidence type="ECO:0008006" key="3">
    <source>
        <dbReference type="Google" id="ProtNLM"/>
    </source>
</evidence>
<comment type="caution">
    <text evidence="1">The sequence shown here is derived from an EMBL/GenBank/DDBJ whole genome shotgun (WGS) entry which is preliminary data.</text>
</comment>
<dbReference type="RefSeq" id="WP_274721742.1">
    <property type="nucleotide sequence ID" value="NZ_JARBFT010000002.1"/>
</dbReference>
<reference evidence="1 2" key="1">
    <citation type="submission" date="2023-02" db="EMBL/GenBank/DDBJ databases">
        <title>Vibrio intestini sp. nov., a close relative of Vibrio cholerae isolated from the intestine of Healthy Culter dabryi.</title>
        <authorList>
            <person name="Wu N."/>
        </authorList>
    </citation>
    <scope>NUCLEOTIDE SEQUENCE [LARGE SCALE GENOMIC DNA]</scope>
    <source>
        <strain evidence="1 2">DSL-7</strain>
    </source>
</reference>
<keyword evidence="2" id="KW-1185">Reference proteome</keyword>
<sequence>MNHSSSPVVAIKNQWLLSQVDVEFPTTESLQGRDIYQALSQNTHVIPLPVQASDESLQQEIYLVDFHRLTVWFALLQATRCTDPQQQSLLVEFFTQIIYAPPCQLFVGFHLGEPVAAGMVTEHQGTVLLSDLVVKANTPFVDPAVFAQALYAKWKTLTASSAVPFLELD</sequence>
<dbReference type="Proteomes" id="UP001216189">
    <property type="component" value="Unassembled WGS sequence"/>
</dbReference>
<accession>A0ABT5V129</accession>
<dbReference type="EMBL" id="JARBFT010000002">
    <property type="protein sequence ID" value="MDE1514035.1"/>
    <property type="molecule type" value="Genomic_DNA"/>
</dbReference>
<protein>
    <recommendedName>
        <fullName evidence="3">Flavodoxin</fullName>
    </recommendedName>
</protein>
<name>A0ABT5V129_9VIBR</name>